<dbReference type="Pfam" id="PF04082">
    <property type="entry name" value="Fungal_trans"/>
    <property type="match status" value="1"/>
</dbReference>
<dbReference type="PROSITE" id="PS50048">
    <property type="entry name" value="ZN2_CY6_FUNGAL_2"/>
    <property type="match status" value="1"/>
</dbReference>
<dbReference type="PANTHER" id="PTHR47425">
    <property type="entry name" value="FARB-RELATED"/>
    <property type="match status" value="1"/>
</dbReference>
<evidence type="ECO:0000256" key="5">
    <source>
        <dbReference type="ARBA" id="ARBA00023242"/>
    </source>
</evidence>
<keyword evidence="2" id="KW-0805">Transcription regulation</keyword>
<dbReference type="VEuPathDB" id="FungiDB:PV10_00595"/>
<keyword evidence="5" id="KW-0539">Nucleus</keyword>
<protein>
    <recommendedName>
        <fullName evidence="7">Zn(2)-C6 fungal-type domain-containing protein</fullName>
    </recommendedName>
</protein>
<dbReference type="PANTHER" id="PTHR47425:SF3">
    <property type="entry name" value="ZN(II)2CYS6 TRANSCRIPTION FACTOR (EUROFUNG)"/>
    <property type="match status" value="1"/>
</dbReference>
<gene>
    <name evidence="8" type="ORF">B0A52_09825</name>
</gene>
<dbReference type="EMBL" id="NAJM01000073">
    <property type="protein sequence ID" value="RVX65940.1"/>
    <property type="molecule type" value="Genomic_DNA"/>
</dbReference>
<dbReference type="CDD" id="cd00067">
    <property type="entry name" value="GAL4"/>
    <property type="match status" value="1"/>
</dbReference>
<dbReference type="PROSITE" id="PS00463">
    <property type="entry name" value="ZN2_CY6_FUNGAL_1"/>
    <property type="match status" value="1"/>
</dbReference>
<dbReference type="InterPro" id="IPR001138">
    <property type="entry name" value="Zn2Cys6_DnaBD"/>
</dbReference>
<evidence type="ECO:0000256" key="6">
    <source>
        <dbReference type="SAM" id="MobiDB-lite"/>
    </source>
</evidence>
<dbReference type="GO" id="GO:0003677">
    <property type="term" value="F:DNA binding"/>
    <property type="evidence" value="ECO:0007669"/>
    <property type="project" value="UniProtKB-KW"/>
</dbReference>
<evidence type="ECO:0000259" key="7">
    <source>
        <dbReference type="PROSITE" id="PS50048"/>
    </source>
</evidence>
<reference evidence="8 9" key="1">
    <citation type="submission" date="2017-03" db="EMBL/GenBank/DDBJ databases">
        <title>Genomes of endolithic fungi from Antarctica.</title>
        <authorList>
            <person name="Coleine C."/>
            <person name="Masonjones S."/>
            <person name="Stajich J.E."/>
        </authorList>
    </citation>
    <scope>NUCLEOTIDE SEQUENCE [LARGE SCALE GENOMIC DNA]</scope>
    <source>
        <strain evidence="8 9">CCFEE 6314</strain>
    </source>
</reference>
<sequence length="737" mass="82554">MEVKRVGKPTKRRAPKACERCRVRKVRCDIALRQQPCTNCALDDVSCVDAPPRRRAIDDGIARRRRKKKASNIPDSSSTDLDPAFATDIVQLPELTSPHTMIVNPSAQAHIDEPSTGPLLPTHHLENHFPDFTSGLLKDGDVSNQTGVPSPVPSTGETMGLGCEQPVIGDILLPNFVTPIKPGRCHQYSSFLAAERAFELPPPRLRNAIITSYVHFVHPQLPLVDVHEVLLALASDGKAANVSILLLQSILLAGSAFVETEYLVEAGFQDRMDLRKQLANRVRILYDFDCETDRFILIQSLILMTSWQEKGDEVKHLRHWLGIAYNIALFIGLNKDPTNSNLSMRRKILWRRLWWSFYIRDRMLALGLRHPPIIPFDACEMPDLTTSDFDIRSTDAAVSSTFENCGLLHDLDQQQRLAEVCVAQLKLCHNVSHVLKARHKTIVPKFGCTTTRTLLSVPKSSKTNTPEIQKCAHQLSSWFHDLAMWLQYKSPPSLNFSPEQDILIFHCALLNLCYYSLVCTLHRPWPPPILRALPAGEVCSQRKSRHAANAIVSILKDLQVQEMIQFLPTSGLTFLVQAAVTHLSDSTTHIEPLRQQSRQNLESCLEFVDCLMEVHAYAFFAKSFLLAAAAKLYQDPRFSRRLASISVTGSTTQNATPSVPSLDLNTPYIDGNDLQISKTSLFSSEKDRSLMLDDNLEVATDSGSQGSMFDVFDFGLLDFDSNMPFEIENGQLDLLLA</sequence>
<dbReference type="GO" id="GO:0008270">
    <property type="term" value="F:zinc ion binding"/>
    <property type="evidence" value="ECO:0007669"/>
    <property type="project" value="InterPro"/>
</dbReference>
<evidence type="ECO:0000313" key="8">
    <source>
        <dbReference type="EMBL" id="RVX65940.1"/>
    </source>
</evidence>
<keyword evidence="4" id="KW-0804">Transcription</keyword>
<keyword evidence="3" id="KW-0238">DNA-binding</keyword>
<evidence type="ECO:0000256" key="4">
    <source>
        <dbReference type="ARBA" id="ARBA00023163"/>
    </source>
</evidence>
<dbReference type="InterPro" id="IPR052761">
    <property type="entry name" value="Fungal_Detox/Toxin_TFs"/>
</dbReference>
<proteinExistence type="predicted"/>
<dbReference type="GO" id="GO:0000981">
    <property type="term" value="F:DNA-binding transcription factor activity, RNA polymerase II-specific"/>
    <property type="evidence" value="ECO:0007669"/>
    <property type="project" value="InterPro"/>
</dbReference>
<evidence type="ECO:0000256" key="2">
    <source>
        <dbReference type="ARBA" id="ARBA00023015"/>
    </source>
</evidence>
<comment type="caution">
    <text evidence="8">The sequence shown here is derived from an EMBL/GenBank/DDBJ whole genome shotgun (WGS) entry which is preliminary data.</text>
</comment>
<evidence type="ECO:0000256" key="3">
    <source>
        <dbReference type="ARBA" id="ARBA00023125"/>
    </source>
</evidence>
<dbReference type="GO" id="GO:0006351">
    <property type="term" value="P:DNA-templated transcription"/>
    <property type="evidence" value="ECO:0007669"/>
    <property type="project" value="InterPro"/>
</dbReference>
<dbReference type="SMART" id="SM00066">
    <property type="entry name" value="GAL4"/>
    <property type="match status" value="1"/>
</dbReference>
<dbReference type="OrthoDB" id="5121955at2759"/>
<dbReference type="SMART" id="SM00906">
    <property type="entry name" value="Fungal_trans"/>
    <property type="match status" value="1"/>
</dbReference>
<organism evidence="8 9">
    <name type="scientific">Exophiala mesophila</name>
    <name type="common">Black yeast-like fungus</name>
    <dbReference type="NCBI Taxonomy" id="212818"/>
    <lineage>
        <taxon>Eukaryota</taxon>
        <taxon>Fungi</taxon>
        <taxon>Dikarya</taxon>
        <taxon>Ascomycota</taxon>
        <taxon>Pezizomycotina</taxon>
        <taxon>Eurotiomycetes</taxon>
        <taxon>Chaetothyriomycetidae</taxon>
        <taxon>Chaetothyriales</taxon>
        <taxon>Herpotrichiellaceae</taxon>
        <taxon>Exophiala</taxon>
    </lineage>
</organism>
<dbReference type="AlphaFoldDB" id="A0A438MQN6"/>
<dbReference type="InterPro" id="IPR007219">
    <property type="entry name" value="XnlR_reg_dom"/>
</dbReference>
<feature type="domain" description="Zn(2)-C6 fungal-type" evidence="7">
    <location>
        <begin position="17"/>
        <end position="49"/>
    </location>
</feature>
<keyword evidence="1" id="KW-0479">Metal-binding</keyword>
<dbReference type="Proteomes" id="UP000288859">
    <property type="component" value="Unassembled WGS sequence"/>
</dbReference>
<accession>A0A438MQN6</accession>
<dbReference type="Gene3D" id="4.10.240.10">
    <property type="entry name" value="Zn(2)-C6 fungal-type DNA-binding domain"/>
    <property type="match status" value="1"/>
</dbReference>
<dbReference type="VEuPathDB" id="FungiDB:PV10_09211"/>
<name>A0A438MQN6_EXOME</name>
<evidence type="ECO:0000256" key="1">
    <source>
        <dbReference type="ARBA" id="ARBA00022723"/>
    </source>
</evidence>
<dbReference type="CDD" id="cd12148">
    <property type="entry name" value="fungal_TF_MHR"/>
    <property type="match status" value="1"/>
</dbReference>
<dbReference type="Pfam" id="PF00172">
    <property type="entry name" value="Zn_clus"/>
    <property type="match status" value="1"/>
</dbReference>
<evidence type="ECO:0000313" key="9">
    <source>
        <dbReference type="Proteomes" id="UP000288859"/>
    </source>
</evidence>
<dbReference type="SUPFAM" id="SSF57701">
    <property type="entry name" value="Zn2/Cys6 DNA-binding domain"/>
    <property type="match status" value="1"/>
</dbReference>
<feature type="region of interest" description="Disordered" evidence="6">
    <location>
        <begin position="58"/>
        <end position="82"/>
    </location>
</feature>
<dbReference type="InterPro" id="IPR036864">
    <property type="entry name" value="Zn2-C6_fun-type_DNA-bd_sf"/>
</dbReference>